<dbReference type="GO" id="GO:0007059">
    <property type="term" value="P:chromosome segregation"/>
    <property type="evidence" value="ECO:0007669"/>
    <property type="project" value="TreeGrafter"/>
</dbReference>
<dbReference type="InterPro" id="IPR003115">
    <property type="entry name" value="ParB_N"/>
</dbReference>
<dbReference type="PANTHER" id="PTHR33375:SF1">
    <property type="entry name" value="CHROMOSOME-PARTITIONING PROTEIN PARB-RELATED"/>
    <property type="match status" value="1"/>
</dbReference>
<dbReference type="EMBL" id="SMKP01000184">
    <property type="protein sequence ID" value="TDD13159.1"/>
    <property type="molecule type" value="Genomic_DNA"/>
</dbReference>
<dbReference type="GO" id="GO:0005694">
    <property type="term" value="C:chromosome"/>
    <property type="evidence" value="ECO:0007669"/>
    <property type="project" value="TreeGrafter"/>
</dbReference>
<dbReference type="InterPro" id="IPR036086">
    <property type="entry name" value="ParB/Sulfiredoxin_sf"/>
</dbReference>
<dbReference type="SMART" id="SM00470">
    <property type="entry name" value="ParB"/>
    <property type="match status" value="1"/>
</dbReference>
<dbReference type="Gene3D" id="3.90.1530.30">
    <property type="match status" value="1"/>
</dbReference>
<protein>
    <submittedName>
        <fullName evidence="2">Chromosome partitioning protein ParB</fullName>
    </submittedName>
</protein>
<dbReference type="SUPFAM" id="SSF110849">
    <property type="entry name" value="ParB/Sulfiredoxin"/>
    <property type="match status" value="1"/>
</dbReference>
<dbReference type="PANTHER" id="PTHR33375">
    <property type="entry name" value="CHROMOSOME-PARTITIONING PROTEIN PARB-RELATED"/>
    <property type="match status" value="1"/>
</dbReference>
<keyword evidence="3" id="KW-1185">Reference proteome</keyword>
<dbReference type="AlphaFoldDB" id="A0A4R4W3J4"/>
<name>A0A4R4W3J4_9ACTN</name>
<evidence type="ECO:0000313" key="2">
    <source>
        <dbReference type="EMBL" id="TDD13159.1"/>
    </source>
</evidence>
<reference evidence="2 3" key="1">
    <citation type="submission" date="2019-03" db="EMBL/GenBank/DDBJ databases">
        <title>Draft genome sequences of novel Actinobacteria.</title>
        <authorList>
            <person name="Sahin N."/>
            <person name="Ay H."/>
            <person name="Saygin H."/>
        </authorList>
    </citation>
    <scope>NUCLEOTIDE SEQUENCE [LARGE SCALE GENOMIC DNA]</scope>
    <source>
        <strain evidence="2 3">KC712</strain>
    </source>
</reference>
<proteinExistence type="predicted"/>
<sequence>MVGADQRSHVALRHCPANGRTLELLPLTGPGAVLTEVQGRMPGPAYTREGLADLINSIAELGLLHPVGVERLGGSQEAVSHRLVVGERRLSALRMGATLYPNHPNFASVPALVCPGPLTETERRRWQLAENLAREKLQPGELAAALLLQRCAMLTDNLTAAGVAVEASITRDPDPIGRLNHLEALRHDSGRPDLAVAWRDVLQRLGLEMTPRRASALVAAFKALPRQLSTDLDTHQVALATRAVLARGTGGQAALAMDLWQAVKDKGRPELITAVAREHARQPTLAVDEVVALVERPHPPRLPASAAGVARQTGTENPAAALDHSLLENTITAMRHLVAQLRRGATPADQFATGSLRMLATEINRLLPRPAEATS</sequence>
<dbReference type="Proteomes" id="UP000294543">
    <property type="component" value="Unassembled WGS sequence"/>
</dbReference>
<comment type="caution">
    <text evidence="2">The sequence shown here is derived from an EMBL/GenBank/DDBJ whole genome shotgun (WGS) entry which is preliminary data.</text>
</comment>
<dbReference type="OrthoDB" id="3543726at2"/>
<evidence type="ECO:0000313" key="3">
    <source>
        <dbReference type="Proteomes" id="UP000294543"/>
    </source>
</evidence>
<evidence type="ECO:0000259" key="1">
    <source>
        <dbReference type="SMART" id="SM00470"/>
    </source>
</evidence>
<feature type="domain" description="ParB-like N-terminal" evidence="1">
    <location>
        <begin position="33"/>
        <end position="132"/>
    </location>
</feature>
<accession>A0A4R4W3J4</accession>
<gene>
    <name evidence="2" type="ORF">E1294_42030</name>
</gene>
<organism evidence="2 3">
    <name type="scientific">Nonomuraea diastatica</name>
    <dbReference type="NCBI Taxonomy" id="1848329"/>
    <lineage>
        <taxon>Bacteria</taxon>
        <taxon>Bacillati</taxon>
        <taxon>Actinomycetota</taxon>
        <taxon>Actinomycetes</taxon>
        <taxon>Streptosporangiales</taxon>
        <taxon>Streptosporangiaceae</taxon>
        <taxon>Nonomuraea</taxon>
    </lineage>
</organism>
<dbReference type="InterPro" id="IPR050336">
    <property type="entry name" value="Chromosome_partition/occlusion"/>
</dbReference>
<dbReference type="RefSeq" id="WP_132516690.1">
    <property type="nucleotide sequence ID" value="NZ_SMKP01000184.1"/>
</dbReference>